<proteinExistence type="predicted"/>
<evidence type="ECO:0000313" key="4">
    <source>
        <dbReference type="Proteomes" id="UP001055303"/>
    </source>
</evidence>
<reference evidence="1" key="3">
    <citation type="submission" date="2021-08" db="EMBL/GenBank/DDBJ databases">
        <authorList>
            <person name="Tani A."/>
            <person name="Ola A."/>
            <person name="Ogura Y."/>
            <person name="Katsura K."/>
            <person name="Hayashi T."/>
        </authorList>
    </citation>
    <scope>NUCLEOTIDE SEQUENCE</scope>
    <source>
        <strain evidence="1">DSM 22415</strain>
    </source>
</reference>
<gene>
    <name evidence="1" type="ORF">IFDJLNFL_4966</name>
    <name evidence="2" type="ORF">MTDSW087_05614</name>
</gene>
<dbReference type="Proteomes" id="UP000401717">
    <property type="component" value="Unassembled WGS sequence"/>
</dbReference>
<evidence type="ECO:0000313" key="2">
    <source>
        <dbReference type="EMBL" id="VUF15866.1"/>
    </source>
</evidence>
<name>A0A564G768_9HYPH</name>
<dbReference type="EMBL" id="CABFVH010000074">
    <property type="protein sequence ID" value="VUF15866.1"/>
    <property type="molecule type" value="Genomic_DNA"/>
</dbReference>
<reference evidence="2 3" key="1">
    <citation type="submission" date="2019-06" db="EMBL/GenBank/DDBJ databases">
        <authorList>
            <person name="Rodrigo-Torres L."/>
            <person name="Arahal R. D."/>
            <person name="Lucena T."/>
        </authorList>
    </citation>
    <scope>NUCLEOTIDE SEQUENCE [LARGE SCALE GENOMIC DNA]</scope>
    <source>
        <strain evidence="2 3">SW08-7</strain>
    </source>
</reference>
<dbReference type="Proteomes" id="UP001055303">
    <property type="component" value="Unassembled WGS sequence"/>
</dbReference>
<keyword evidence="4" id="KW-1185">Reference proteome</keyword>
<evidence type="ECO:0000313" key="1">
    <source>
        <dbReference type="EMBL" id="GJD59040.1"/>
    </source>
</evidence>
<organism evidence="2 3">
    <name type="scientific">Methylobacterium dankookense</name>
    <dbReference type="NCBI Taxonomy" id="560405"/>
    <lineage>
        <taxon>Bacteria</taxon>
        <taxon>Pseudomonadati</taxon>
        <taxon>Pseudomonadota</taxon>
        <taxon>Alphaproteobacteria</taxon>
        <taxon>Hyphomicrobiales</taxon>
        <taxon>Methylobacteriaceae</taxon>
        <taxon>Methylobacterium</taxon>
    </lineage>
</organism>
<reference evidence="1" key="2">
    <citation type="journal article" date="2021" name="Front. Microbiol.">
        <title>Comprehensive Comparative Genomics and Phenotyping of Methylobacterium Species.</title>
        <authorList>
            <person name="Alessa O."/>
            <person name="Ogura Y."/>
            <person name="Fujitani Y."/>
            <person name="Takami H."/>
            <person name="Hayashi T."/>
            <person name="Sahin N."/>
            <person name="Tani A."/>
        </authorList>
    </citation>
    <scope>NUCLEOTIDE SEQUENCE</scope>
    <source>
        <strain evidence="1">DSM 22415</strain>
    </source>
</reference>
<dbReference type="EMBL" id="BPQI01000183">
    <property type="protein sequence ID" value="GJD59040.1"/>
    <property type="molecule type" value="Genomic_DNA"/>
</dbReference>
<dbReference type="AlphaFoldDB" id="A0A564G768"/>
<protein>
    <submittedName>
        <fullName evidence="2">Uncharacterized protein</fullName>
    </submittedName>
</protein>
<evidence type="ECO:0000313" key="3">
    <source>
        <dbReference type="Proteomes" id="UP000401717"/>
    </source>
</evidence>
<accession>A0A564G768</accession>
<sequence>MRICDAVMAVPGAIGLADAGHIGARFLGMAKHAQDLAIGEDGFATKRVGYDVVVSEFGRREGAGTAVSVRQLSLAATLGPMEGCTLDSLGELTAGHQVIGP</sequence>